<evidence type="ECO:0000313" key="3">
    <source>
        <dbReference type="EMBL" id="CAD2127525.1"/>
    </source>
</evidence>
<reference evidence="3 4" key="1">
    <citation type="submission" date="2020-08" db="EMBL/GenBank/DDBJ databases">
        <authorList>
            <person name="Koutsovoulos G."/>
            <person name="Danchin GJ E."/>
        </authorList>
    </citation>
    <scope>NUCLEOTIDE SEQUENCE [LARGE SCALE GENOMIC DNA]</scope>
</reference>
<sequence>MNEATSTGDDNNQNLSVINSSKDSASTSAESSNYAELIESLTRQLRILESENLEFRRSIPHLKDYKGEDCTKFVTGKLNELEEHKGKYRRAVDRMAELNKQFQHFKVDANEKAQKSEKQLYDLRTIADALENENTMLRDWLKNKDIIIRQLQKSAFSSTENLNRSAEEGPSHTNNNKKSCSKCTNIKEERDRLKTQLNREISLMNECLASKADLDKKLQEARKTIEELRRKQLVLCNDIIEKGRNDRRTALLNDRPEVPLFETPQIRDDLINNERNGKRRQRMANSIARSATICIRTPFVENNNNNNNIENQNNKVVKIREKNFDGFNNIQQKKSSLSFFIPLDENFHLNDRKAQILRERSEQRCRAIEEASRKRAIIVANRRAVASDILKGKRQLDDEAKRILLKNTSSICAFPNLLRQMRAASRRKFEESPHRRKLEKERQKQMYQGINRILAHAGSGAKIR</sequence>
<feature type="region of interest" description="Disordered" evidence="2">
    <location>
        <begin position="158"/>
        <end position="180"/>
    </location>
</feature>
<organism evidence="3 4">
    <name type="scientific">Meloidogyne enterolobii</name>
    <name type="common">Root-knot nematode worm</name>
    <name type="synonym">Meloidogyne mayaguensis</name>
    <dbReference type="NCBI Taxonomy" id="390850"/>
    <lineage>
        <taxon>Eukaryota</taxon>
        <taxon>Metazoa</taxon>
        <taxon>Ecdysozoa</taxon>
        <taxon>Nematoda</taxon>
        <taxon>Chromadorea</taxon>
        <taxon>Rhabditida</taxon>
        <taxon>Tylenchina</taxon>
        <taxon>Tylenchomorpha</taxon>
        <taxon>Tylenchoidea</taxon>
        <taxon>Meloidogynidae</taxon>
        <taxon>Meloidogyninae</taxon>
        <taxon>Meloidogyne</taxon>
    </lineage>
</organism>
<dbReference type="AlphaFoldDB" id="A0A6V7TMF1"/>
<feature type="coiled-coil region" evidence="1">
    <location>
        <begin position="204"/>
        <end position="238"/>
    </location>
</feature>
<feature type="compositionally biased region" description="Polar residues" evidence="2">
    <location>
        <begin position="1"/>
        <end position="19"/>
    </location>
</feature>
<protein>
    <submittedName>
        <fullName evidence="3">Uncharacterized protein</fullName>
    </submittedName>
</protein>
<name>A0A6V7TMF1_MELEN</name>
<evidence type="ECO:0000313" key="4">
    <source>
        <dbReference type="Proteomes" id="UP000580250"/>
    </source>
</evidence>
<dbReference type="EMBL" id="CAJEWN010000006">
    <property type="protein sequence ID" value="CAD2127525.1"/>
    <property type="molecule type" value="Genomic_DNA"/>
</dbReference>
<evidence type="ECO:0000256" key="2">
    <source>
        <dbReference type="SAM" id="MobiDB-lite"/>
    </source>
</evidence>
<accession>A0A6V7TMF1</accession>
<gene>
    <name evidence="3" type="ORF">MENT_LOCUS1905</name>
</gene>
<dbReference type="OrthoDB" id="271595at2759"/>
<comment type="caution">
    <text evidence="3">The sequence shown here is derived from an EMBL/GenBank/DDBJ whole genome shotgun (WGS) entry which is preliminary data.</text>
</comment>
<feature type="region of interest" description="Disordered" evidence="2">
    <location>
        <begin position="1"/>
        <end position="29"/>
    </location>
</feature>
<keyword evidence="1" id="KW-0175">Coiled coil</keyword>
<feature type="compositionally biased region" description="Low complexity" evidence="2">
    <location>
        <begin position="20"/>
        <end position="29"/>
    </location>
</feature>
<dbReference type="Proteomes" id="UP000580250">
    <property type="component" value="Unassembled WGS sequence"/>
</dbReference>
<proteinExistence type="predicted"/>
<feature type="coiled-coil region" evidence="1">
    <location>
        <begin position="31"/>
        <end position="133"/>
    </location>
</feature>
<evidence type="ECO:0000256" key="1">
    <source>
        <dbReference type="SAM" id="Coils"/>
    </source>
</evidence>